<reference evidence="3" key="1">
    <citation type="submission" date="2022-03" db="EMBL/GenBank/DDBJ databases">
        <title>Streptomyces 7R015 and 7R016 isolated from Barleria lupulina in Thailand.</title>
        <authorList>
            <person name="Kanchanasin P."/>
            <person name="Phongsopitanun W."/>
            <person name="Tanasupawat S."/>
        </authorList>
    </citation>
    <scope>NUCLEOTIDE SEQUENCE</scope>
    <source>
        <strain evidence="3">7R016</strain>
    </source>
</reference>
<dbReference type="Proteomes" id="UP001165270">
    <property type="component" value="Unassembled WGS sequence"/>
</dbReference>
<keyword evidence="2" id="KW-0472">Membrane</keyword>
<name>A0ABS9XRB7_9ACTN</name>
<feature type="compositionally biased region" description="Low complexity" evidence="1">
    <location>
        <begin position="116"/>
        <end position="135"/>
    </location>
</feature>
<evidence type="ECO:0000256" key="1">
    <source>
        <dbReference type="SAM" id="MobiDB-lite"/>
    </source>
</evidence>
<proteinExistence type="predicted"/>
<accession>A0ABS9XRB7</accession>
<feature type="region of interest" description="Disordered" evidence="1">
    <location>
        <begin position="73"/>
        <end position="171"/>
    </location>
</feature>
<protein>
    <submittedName>
        <fullName evidence="3">Uncharacterized protein</fullName>
    </submittedName>
</protein>
<keyword evidence="2" id="KW-1133">Transmembrane helix</keyword>
<evidence type="ECO:0000256" key="2">
    <source>
        <dbReference type="SAM" id="Phobius"/>
    </source>
</evidence>
<dbReference type="PROSITE" id="PS51318">
    <property type="entry name" value="TAT"/>
    <property type="match status" value="1"/>
</dbReference>
<organism evidence="3 4">
    <name type="scientific">Streptomyces spinosisporus</name>
    <dbReference type="NCBI Taxonomy" id="2927582"/>
    <lineage>
        <taxon>Bacteria</taxon>
        <taxon>Bacillati</taxon>
        <taxon>Actinomycetota</taxon>
        <taxon>Actinomycetes</taxon>
        <taxon>Kitasatosporales</taxon>
        <taxon>Streptomycetaceae</taxon>
        <taxon>Streptomyces</taxon>
    </lineage>
</organism>
<comment type="caution">
    <text evidence="3">The sequence shown here is derived from an EMBL/GenBank/DDBJ whole genome shotgun (WGS) entry which is preliminary data.</text>
</comment>
<evidence type="ECO:0000313" key="4">
    <source>
        <dbReference type="Proteomes" id="UP001165270"/>
    </source>
</evidence>
<dbReference type="RefSeq" id="WP_016432363.1">
    <property type="nucleotide sequence ID" value="NZ_JALDAX010000016.1"/>
</dbReference>
<feature type="transmembrane region" description="Helical" evidence="2">
    <location>
        <begin position="48"/>
        <end position="68"/>
    </location>
</feature>
<dbReference type="InterPro" id="IPR006311">
    <property type="entry name" value="TAT_signal"/>
</dbReference>
<gene>
    <name evidence="3" type="ORF">MQN93_33430</name>
</gene>
<keyword evidence="2" id="KW-0812">Transmembrane</keyword>
<sequence>MITHSDDGPEYDPDDPLTVIMRPPAEYLGAPPGRYEAIRRGASRRRMLRAAAGAAVTCGVAALIVLPLRLTASEGHGSPTVPLAPPPASSPSTPPHRPATPEPSSPDPSQDRRTAETGAAPTTTPTRRPAANDRPSPSASAAETVTRVPSMQPSAARTGTASTPSAADRRR</sequence>
<keyword evidence="4" id="KW-1185">Reference proteome</keyword>
<feature type="compositionally biased region" description="Pro residues" evidence="1">
    <location>
        <begin position="82"/>
        <end position="106"/>
    </location>
</feature>
<evidence type="ECO:0000313" key="3">
    <source>
        <dbReference type="EMBL" id="MCI3244624.1"/>
    </source>
</evidence>
<dbReference type="EMBL" id="JALDAX010000016">
    <property type="protein sequence ID" value="MCI3244624.1"/>
    <property type="molecule type" value="Genomic_DNA"/>
</dbReference>
<feature type="compositionally biased region" description="Polar residues" evidence="1">
    <location>
        <begin position="137"/>
        <end position="165"/>
    </location>
</feature>